<dbReference type="InterPro" id="IPR032823">
    <property type="entry name" value="BCA_ABC_TP_C"/>
</dbReference>
<evidence type="ECO:0000256" key="2">
    <source>
        <dbReference type="ARBA" id="ARBA00022741"/>
    </source>
</evidence>
<accession>A0ABW2TAV7</accession>
<evidence type="ECO:0000259" key="4">
    <source>
        <dbReference type="PROSITE" id="PS50893"/>
    </source>
</evidence>
<dbReference type="InterPro" id="IPR003593">
    <property type="entry name" value="AAA+_ATPase"/>
</dbReference>
<dbReference type="Proteomes" id="UP001596514">
    <property type="component" value="Unassembled WGS sequence"/>
</dbReference>
<dbReference type="SUPFAM" id="SSF52540">
    <property type="entry name" value="P-loop containing nucleoside triphosphate hydrolases"/>
    <property type="match status" value="1"/>
</dbReference>
<dbReference type="PANTHER" id="PTHR45772">
    <property type="entry name" value="CONSERVED COMPONENT OF ABC TRANSPORTER FOR NATURAL AMINO ACIDS-RELATED"/>
    <property type="match status" value="1"/>
</dbReference>
<keyword evidence="3 5" id="KW-0067">ATP-binding</keyword>
<reference evidence="6" key="1">
    <citation type="journal article" date="2019" name="Int. J. Syst. Evol. Microbiol.">
        <title>The Global Catalogue of Microorganisms (GCM) 10K type strain sequencing project: providing services to taxonomists for standard genome sequencing and annotation.</title>
        <authorList>
            <consortium name="The Broad Institute Genomics Platform"/>
            <consortium name="The Broad Institute Genome Sequencing Center for Infectious Disease"/>
            <person name="Wu L."/>
            <person name="Ma J."/>
        </authorList>
    </citation>
    <scope>NUCLEOTIDE SEQUENCE [LARGE SCALE GENOMIC DNA]</scope>
    <source>
        <strain evidence="6">JCM 10083</strain>
    </source>
</reference>
<sequence>MSIDTSTGSAMPNSVAGEAVAELDGIRMSFGGNVVLDDVRLPVHPGFTGLIGPNGAGKTTCLNVISGYLRPDQGDVRIGGRSVVGRSAHQIAKLGVSRTFQTPRLIPDLSAVENVMVGAGRHFRGGHLAELFGLPTARHDERRLRGLARELLTTFGLGEHPERAASQFPIGSQKIIEVARGLLNEPRLLLLDEPAAGLGAEDVDRLVTGLTSWATGRDAAVLIIEHDLELITRLCPNVAVLHFGRIIQSGAPRDVLRDPVVVEAYLGADFATGD</sequence>
<keyword evidence="6" id="KW-1185">Reference proteome</keyword>
<dbReference type="EMBL" id="JBHTEE010000001">
    <property type="protein sequence ID" value="MFC7605637.1"/>
    <property type="molecule type" value="Genomic_DNA"/>
</dbReference>
<dbReference type="Gene3D" id="3.40.50.300">
    <property type="entry name" value="P-loop containing nucleotide triphosphate hydrolases"/>
    <property type="match status" value="1"/>
</dbReference>
<proteinExistence type="predicted"/>
<name>A0ABW2TAV7_9ACTN</name>
<dbReference type="Pfam" id="PF00005">
    <property type="entry name" value="ABC_tran"/>
    <property type="match status" value="1"/>
</dbReference>
<keyword evidence="1" id="KW-0813">Transport</keyword>
<dbReference type="InterPro" id="IPR027417">
    <property type="entry name" value="P-loop_NTPase"/>
</dbReference>
<evidence type="ECO:0000256" key="3">
    <source>
        <dbReference type="ARBA" id="ARBA00022840"/>
    </source>
</evidence>
<dbReference type="GO" id="GO:0005524">
    <property type="term" value="F:ATP binding"/>
    <property type="evidence" value="ECO:0007669"/>
    <property type="project" value="UniProtKB-KW"/>
</dbReference>
<dbReference type="InterPro" id="IPR051120">
    <property type="entry name" value="ABC_AA/LPS_Transport"/>
</dbReference>
<dbReference type="PROSITE" id="PS50893">
    <property type="entry name" value="ABC_TRANSPORTER_2"/>
    <property type="match status" value="1"/>
</dbReference>
<dbReference type="PANTHER" id="PTHR45772:SF9">
    <property type="entry name" value="CONSERVED COMPONENT OF ABC TRANSPORTER FOR NATURAL AMINO ACIDS"/>
    <property type="match status" value="1"/>
</dbReference>
<evidence type="ECO:0000313" key="5">
    <source>
        <dbReference type="EMBL" id="MFC7605637.1"/>
    </source>
</evidence>
<dbReference type="RefSeq" id="WP_343965725.1">
    <property type="nucleotide sequence ID" value="NZ_BAAAGK010000034.1"/>
</dbReference>
<dbReference type="InterPro" id="IPR003439">
    <property type="entry name" value="ABC_transporter-like_ATP-bd"/>
</dbReference>
<keyword evidence="2" id="KW-0547">Nucleotide-binding</keyword>
<dbReference type="Pfam" id="PF12399">
    <property type="entry name" value="BCA_ABC_TP_C"/>
    <property type="match status" value="1"/>
</dbReference>
<protein>
    <submittedName>
        <fullName evidence="5">ABC transporter ATP-binding protein</fullName>
    </submittedName>
</protein>
<comment type="caution">
    <text evidence="5">The sequence shown here is derived from an EMBL/GenBank/DDBJ whole genome shotgun (WGS) entry which is preliminary data.</text>
</comment>
<gene>
    <name evidence="5" type="ORF">ACFQVD_36605</name>
</gene>
<evidence type="ECO:0000313" key="6">
    <source>
        <dbReference type="Proteomes" id="UP001596514"/>
    </source>
</evidence>
<evidence type="ECO:0000256" key="1">
    <source>
        <dbReference type="ARBA" id="ARBA00022448"/>
    </source>
</evidence>
<organism evidence="5 6">
    <name type="scientific">Streptosporangium amethystogenes subsp. fukuiense</name>
    <dbReference type="NCBI Taxonomy" id="698418"/>
    <lineage>
        <taxon>Bacteria</taxon>
        <taxon>Bacillati</taxon>
        <taxon>Actinomycetota</taxon>
        <taxon>Actinomycetes</taxon>
        <taxon>Streptosporangiales</taxon>
        <taxon>Streptosporangiaceae</taxon>
        <taxon>Streptosporangium</taxon>
    </lineage>
</organism>
<dbReference type="SMART" id="SM00382">
    <property type="entry name" value="AAA"/>
    <property type="match status" value="1"/>
</dbReference>
<feature type="domain" description="ABC transporter" evidence="4">
    <location>
        <begin position="21"/>
        <end position="268"/>
    </location>
</feature>